<dbReference type="PANTHER" id="PTHR39330">
    <property type="entry name" value="ETHANOLAMINE AMMONIA-LYASE LIGHT CHAIN"/>
    <property type="match status" value="1"/>
</dbReference>
<protein>
    <recommendedName>
        <fullName evidence="5">Ethanolamine ammonia-lyase small subunit</fullName>
        <shortName evidence="5">EAL small subunit</shortName>
        <ecNumber evidence="5">4.3.1.7</ecNumber>
    </recommendedName>
</protein>
<sequence length="319" mass="32844">MSGSSIESLPPTPPDAKAPAPPRDDHTDPRPDLYRRLSALTPARLRLEAGAGPTRLSDLLAFQQDHAAARDAIHAEVDWGRLARDLAPLPVLRVASRAPDRATYLRRPDLGRQLMDSDAALLRQAAMAVGDGAMTAAPDRATDGTGAATPKAAIADDPASPPPLLIVIGDGLSAPAVMAQAAPLVTALLARLPELQGRPVVLASGARVAIGDAIGAAMGAQMVLMLIGERPGLSVADSLGAYLTLAPREGLRDNARNCVSNIHTRGGLSHAAAADRLCWLIHEARRLGATGVALKDDSGAEGAGRIETGAPASLPGDRA</sequence>
<dbReference type="RefSeq" id="WP_131576797.1">
    <property type="nucleotide sequence ID" value="NZ_CBCSAJ010000061.1"/>
</dbReference>
<dbReference type="Gene3D" id="3.40.50.11240">
    <property type="entry name" value="Ethanolamine ammonia-lyase light chain (EutC)"/>
    <property type="match status" value="1"/>
</dbReference>
<comment type="cofactor">
    <cofactor evidence="5">
        <name>adenosylcob(III)alamin</name>
        <dbReference type="ChEBI" id="CHEBI:18408"/>
    </cofactor>
    <text evidence="5">Binds between the large and small subunits.</text>
</comment>
<feature type="compositionally biased region" description="Basic and acidic residues" evidence="6">
    <location>
        <begin position="22"/>
        <end position="32"/>
    </location>
</feature>
<dbReference type="InterPro" id="IPR009246">
    <property type="entry name" value="EutC"/>
</dbReference>
<keyword evidence="4 5" id="KW-1283">Bacterial microcompartment</keyword>
<evidence type="ECO:0000313" key="8">
    <source>
        <dbReference type="Proteomes" id="UP001597302"/>
    </source>
</evidence>
<comment type="similarity">
    <text evidence="5">Belongs to the EutC family.</text>
</comment>
<feature type="region of interest" description="Disordered" evidence="6">
    <location>
        <begin position="1"/>
        <end position="32"/>
    </location>
</feature>
<evidence type="ECO:0000313" key="7">
    <source>
        <dbReference type="EMBL" id="MFD1482587.1"/>
    </source>
</evidence>
<dbReference type="Pfam" id="PF05985">
    <property type="entry name" value="EutC"/>
    <property type="match status" value="1"/>
</dbReference>
<comment type="caution">
    <text evidence="7">The sequence shown here is derived from an EMBL/GenBank/DDBJ whole genome shotgun (WGS) entry which is preliminary data.</text>
</comment>
<comment type="function">
    <text evidence="5">Catalyzes the deamination of various vicinal amino-alcohols to oxo compounds. Allows this organism to utilize ethanolamine as the sole source of nitrogen and carbon in the presence of external vitamin B12.</text>
</comment>
<comment type="catalytic activity">
    <reaction evidence="5">
        <text>ethanolamine = acetaldehyde + NH4(+)</text>
        <dbReference type="Rhea" id="RHEA:15313"/>
        <dbReference type="ChEBI" id="CHEBI:15343"/>
        <dbReference type="ChEBI" id="CHEBI:28938"/>
        <dbReference type="ChEBI" id="CHEBI:57603"/>
        <dbReference type="EC" id="4.3.1.7"/>
    </reaction>
</comment>
<organism evidence="7 8">
    <name type="scientific">Paracoccus nototheniae</name>
    <dbReference type="NCBI Taxonomy" id="2489002"/>
    <lineage>
        <taxon>Bacteria</taxon>
        <taxon>Pseudomonadati</taxon>
        <taxon>Pseudomonadota</taxon>
        <taxon>Alphaproteobacteria</taxon>
        <taxon>Rhodobacterales</taxon>
        <taxon>Paracoccaceae</taxon>
        <taxon>Paracoccus</taxon>
    </lineage>
</organism>
<dbReference type="Proteomes" id="UP001597302">
    <property type="component" value="Unassembled WGS sequence"/>
</dbReference>
<dbReference type="InterPro" id="IPR042255">
    <property type="entry name" value="EutC_N"/>
</dbReference>
<dbReference type="EC" id="4.3.1.7" evidence="5"/>
<dbReference type="EMBL" id="JBHTOQ010000031">
    <property type="protein sequence ID" value="MFD1482587.1"/>
    <property type="molecule type" value="Genomic_DNA"/>
</dbReference>
<feature type="compositionally biased region" description="Pro residues" evidence="6">
    <location>
        <begin position="10"/>
        <end position="21"/>
    </location>
</feature>
<dbReference type="InterPro" id="IPR042251">
    <property type="entry name" value="EutC_C"/>
</dbReference>
<evidence type="ECO:0000256" key="5">
    <source>
        <dbReference type="HAMAP-Rule" id="MF_00601"/>
    </source>
</evidence>
<keyword evidence="8" id="KW-1185">Reference proteome</keyword>
<dbReference type="PIRSF" id="PIRSF018982">
    <property type="entry name" value="EutC"/>
    <property type="match status" value="1"/>
</dbReference>
<keyword evidence="1 5" id="KW-0846">Cobalamin</keyword>
<feature type="region of interest" description="Disordered" evidence="6">
    <location>
        <begin position="136"/>
        <end position="155"/>
    </location>
</feature>
<feature type="binding site" evidence="5">
    <location>
        <position position="258"/>
    </location>
    <ligand>
        <name>adenosylcob(III)alamin</name>
        <dbReference type="ChEBI" id="CHEBI:18408"/>
    </ligand>
</feature>
<feature type="region of interest" description="Disordered" evidence="6">
    <location>
        <begin position="296"/>
        <end position="319"/>
    </location>
</feature>
<evidence type="ECO:0000256" key="6">
    <source>
        <dbReference type="SAM" id="MobiDB-lite"/>
    </source>
</evidence>
<evidence type="ECO:0000256" key="3">
    <source>
        <dbReference type="ARBA" id="ARBA00023285"/>
    </source>
</evidence>
<proteinExistence type="inferred from homology"/>
<dbReference type="Gene3D" id="1.10.30.40">
    <property type="entry name" value="Ethanolamine ammonia-lyase light chain (EutC), N-terminal domain"/>
    <property type="match status" value="1"/>
</dbReference>
<comment type="subcellular location">
    <subcellularLocation>
        <location evidence="5">Bacterial microcompartment</location>
    </subcellularLocation>
</comment>
<gene>
    <name evidence="5" type="primary">eutC</name>
    <name evidence="7" type="ORF">ACFQ5P_14925</name>
</gene>
<comment type="subunit">
    <text evidence="5">The basic unit is a heterodimer which dimerizes to form tetramers. The heterotetramers trimerize; 6 large subunits form a core ring with 6 small subunits projecting outwards.</text>
</comment>
<evidence type="ECO:0000256" key="2">
    <source>
        <dbReference type="ARBA" id="ARBA00023239"/>
    </source>
</evidence>
<comment type="pathway">
    <text evidence="5">Amine and polyamine degradation; ethanolamine degradation.</text>
</comment>
<dbReference type="HAMAP" id="MF_00601">
    <property type="entry name" value="EutC"/>
    <property type="match status" value="1"/>
</dbReference>
<evidence type="ECO:0000256" key="4">
    <source>
        <dbReference type="ARBA" id="ARBA00024446"/>
    </source>
</evidence>
<name>A0ABW4DXX5_9RHOB</name>
<reference evidence="8" key="1">
    <citation type="journal article" date="2019" name="Int. J. Syst. Evol. Microbiol.">
        <title>The Global Catalogue of Microorganisms (GCM) 10K type strain sequencing project: providing services to taxonomists for standard genome sequencing and annotation.</title>
        <authorList>
            <consortium name="The Broad Institute Genomics Platform"/>
            <consortium name="The Broad Institute Genome Sequencing Center for Infectious Disease"/>
            <person name="Wu L."/>
            <person name="Ma J."/>
        </authorList>
    </citation>
    <scope>NUCLEOTIDE SEQUENCE [LARGE SCALE GENOMIC DNA]</scope>
    <source>
        <strain evidence="8">CCM 8875</strain>
    </source>
</reference>
<keyword evidence="3 5" id="KW-0170">Cobalt</keyword>
<dbReference type="PANTHER" id="PTHR39330:SF1">
    <property type="entry name" value="ETHANOLAMINE AMMONIA-LYASE SMALL SUBUNIT"/>
    <property type="match status" value="1"/>
</dbReference>
<feature type="binding site" evidence="5">
    <location>
        <position position="229"/>
    </location>
    <ligand>
        <name>adenosylcob(III)alamin</name>
        <dbReference type="ChEBI" id="CHEBI:18408"/>
    </ligand>
</feature>
<accession>A0ABW4DXX5</accession>
<feature type="binding site" evidence="5">
    <location>
        <position position="208"/>
    </location>
    <ligand>
        <name>adenosylcob(III)alamin</name>
        <dbReference type="ChEBI" id="CHEBI:18408"/>
    </ligand>
</feature>
<keyword evidence="2 5" id="KW-0456">Lyase</keyword>
<evidence type="ECO:0000256" key="1">
    <source>
        <dbReference type="ARBA" id="ARBA00022628"/>
    </source>
</evidence>